<evidence type="ECO:0000313" key="2">
    <source>
        <dbReference type="Proteomes" id="UP000829694"/>
    </source>
</evidence>
<reference evidence="1" key="1">
    <citation type="journal article" date="2020" name="Viruses">
        <title>Genome Analysis of a Novel Clade b Betabaculovirus Isolated from the Legume Pest Matsumuraeses phaseoli (Lepidoptera: Tortricidae).</title>
        <authorList>
            <person name="Shu R."/>
            <person name="Meng Q."/>
            <person name="Miao L."/>
            <person name="Liang H."/>
            <person name="Chen J."/>
            <person name="Xu Y."/>
            <person name="Cheng L."/>
            <person name="Jin W."/>
            <person name="Qin Q."/>
            <person name="Zhang H."/>
        </authorList>
    </citation>
    <scope>NUCLEOTIDE SEQUENCE</scope>
    <source>
        <strain evidence="1">IOZ01</strain>
    </source>
</reference>
<dbReference type="GeneID" id="80539393"/>
<dbReference type="EMBL" id="MT844067">
    <property type="protein sequence ID" value="QOD39992.1"/>
    <property type="molecule type" value="Genomic_DNA"/>
</dbReference>
<dbReference type="KEGG" id="vg:80539393"/>
<accession>A0AAE7MLI3</accession>
<keyword evidence="2" id="KW-1185">Reference proteome</keyword>
<evidence type="ECO:0000313" key="1">
    <source>
        <dbReference type="EMBL" id="QOD39992.1"/>
    </source>
</evidence>
<gene>
    <name evidence="1" type="primary">Maph29</name>
    <name evidence="1" type="ORF">H4Q86_029</name>
</gene>
<name>A0AAE7MLI3_9BBAC</name>
<dbReference type="RefSeq" id="YP_010800747.1">
    <property type="nucleotide sequence ID" value="NC_076905.1"/>
</dbReference>
<proteinExistence type="predicted"/>
<dbReference type="Proteomes" id="UP000829694">
    <property type="component" value="Segment"/>
</dbReference>
<protein>
    <submittedName>
        <fullName evidence="1">Maph29</fullName>
    </submittedName>
</protein>
<organism evidence="1 2">
    <name type="scientific">Matsumuraeses phaseoli granulovirus</name>
    <dbReference type="NCBI Taxonomy" id="2760664"/>
    <lineage>
        <taxon>Viruses</taxon>
        <taxon>Viruses incertae sedis</taxon>
        <taxon>Naldaviricetes</taxon>
        <taxon>Lefavirales</taxon>
        <taxon>Baculoviridae</taxon>
        <taxon>Betabaculovirus</taxon>
        <taxon>Betabaculovirus maphaseoli</taxon>
    </lineage>
</organism>
<sequence length="264" mass="31435">MSIHTVHLFDCEYDDLYKFEWPVILEYNSLCLWVDVLCLKNNGFELPSNVRIKKLREFAPTTLHHRLIVDVDNKKMITQTDQIDSDTINYEFCDVKTLQTINLEYMNENYHTVLEQFIYQHLPYYLQIHINDLKLISLFNIQDYHDMYLYLENVRKYWLFRLKIILNVNKKNCDNDKVEFGDEAECSTQNSKTVSSPNEIGFESELGVVSYEDKQELCKSLINNINIQFKHLNNYKLIDKLHVLINFNKLLKGSVGMLEVLLEW</sequence>